<dbReference type="InterPro" id="IPR008979">
    <property type="entry name" value="Galactose-bd-like_sf"/>
</dbReference>
<evidence type="ECO:0000256" key="6">
    <source>
        <dbReference type="ARBA" id="ARBA00022837"/>
    </source>
</evidence>
<dbReference type="Proteomes" id="UP000199310">
    <property type="component" value="Unassembled WGS sequence"/>
</dbReference>
<dbReference type="PANTHER" id="PTHR45713">
    <property type="entry name" value="FTP DOMAIN-CONTAINING PROTEIN"/>
    <property type="match status" value="1"/>
</dbReference>
<evidence type="ECO:0000256" key="4">
    <source>
        <dbReference type="ARBA" id="ARBA00022723"/>
    </source>
</evidence>
<dbReference type="EMBL" id="FOJG01000002">
    <property type="protein sequence ID" value="SEW51488.1"/>
    <property type="molecule type" value="Genomic_DNA"/>
</dbReference>
<dbReference type="RefSeq" id="WP_089897821.1">
    <property type="nucleotide sequence ID" value="NZ_FOJG01000002.1"/>
</dbReference>
<dbReference type="InterPro" id="IPR026444">
    <property type="entry name" value="Secre_tail"/>
</dbReference>
<dbReference type="Gene3D" id="2.60.120.260">
    <property type="entry name" value="Galactose-binding domain-like"/>
    <property type="match status" value="3"/>
</dbReference>
<proteinExistence type="inferred from homology"/>
<organism evidence="10 11">
    <name type="scientific">Chitinophaga arvensicola</name>
    <dbReference type="NCBI Taxonomy" id="29529"/>
    <lineage>
        <taxon>Bacteria</taxon>
        <taxon>Pseudomonadati</taxon>
        <taxon>Bacteroidota</taxon>
        <taxon>Chitinophagia</taxon>
        <taxon>Chitinophagales</taxon>
        <taxon>Chitinophagaceae</taxon>
        <taxon>Chitinophaga</taxon>
    </lineage>
</organism>
<feature type="domain" description="Fucolectin tachylectin-4 pentraxin-1" evidence="9">
    <location>
        <begin position="660"/>
        <end position="813"/>
    </location>
</feature>
<dbReference type="Gene3D" id="3.20.20.80">
    <property type="entry name" value="Glycosidases"/>
    <property type="match status" value="1"/>
</dbReference>
<dbReference type="GO" id="GO:0046872">
    <property type="term" value="F:metal ion binding"/>
    <property type="evidence" value="ECO:0007669"/>
    <property type="project" value="UniProtKB-KW"/>
</dbReference>
<dbReference type="GO" id="GO:0042806">
    <property type="term" value="F:fucose binding"/>
    <property type="evidence" value="ECO:0007669"/>
    <property type="project" value="UniProtKB-ARBA"/>
</dbReference>
<name>A0A1I0S6Z9_9BACT</name>
<feature type="chain" id="PRO_5011675385" evidence="8">
    <location>
        <begin position="28"/>
        <end position="927"/>
    </location>
</feature>
<dbReference type="SUPFAM" id="SSF49785">
    <property type="entry name" value="Galactose-binding domain-like"/>
    <property type="match status" value="2"/>
</dbReference>
<comment type="similarity">
    <text evidence="2">Belongs to the fucolectin family.</text>
</comment>
<reference evidence="11" key="1">
    <citation type="submission" date="2016-10" db="EMBL/GenBank/DDBJ databases">
        <authorList>
            <person name="Varghese N."/>
            <person name="Submissions S."/>
        </authorList>
    </citation>
    <scope>NUCLEOTIDE SEQUENCE [LARGE SCALE GENOMIC DNA]</scope>
    <source>
        <strain evidence="11">DSM 3695</strain>
    </source>
</reference>
<evidence type="ECO:0000256" key="3">
    <source>
        <dbReference type="ARBA" id="ARBA00011233"/>
    </source>
</evidence>
<evidence type="ECO:0000313" key="10">
    <source>
        <dbReference type="EMBL" id="SEW51488.1"/>
    </source>
</evidence>
<dbReference type="NCBIfam" id="TIGR04183">
    <property type="entry name" value="Por_Secre_tail"/>
    <property type="match status" value="1"/>
</dbReference>
<dbReference type="PANTHER" id="PTHR45713:SF6">
    <property type="entry name" value="F5_8 TYPE C DOMAIN-CONTAINING PROTEIN"/>
    <property type="match status" value="1"/>
</dbReference>
<dbReference type="GO" id="GO:0010185">
    <property type="term" value="P:regulation of cellular defense response"/>
    <property type="evidence" value="ECO:0007669"/>
    <property type="project" value="UniProtKB-ARBA"/>
</dbReference>
<evidence type="ECO:0000259" key="9">
    <source>
        <dbReference type="SMART" id="SM00607"/>
    </source>
</evidence>
<dbReference type="Pfam" id="PF22633">
    <property type="entry name" value="F5_F8_type_C_2"/>
    <property type="match status" value="2"/>
</dbReference>
<comment type="subunit">
    <text evidence="3">Homotrimer.</text>
</comment>
<keyword evidence="11" id="KW-1185">Reference proteome</keyword>
<comment type="function">
    <text evidence="1">Acts as a defensive agent. Recognizes blood group fucosylated oligosaccharides including A, B, H and Lewis B-type antigens. Does not recognize Lewis A antigen and has low affinity for monovalent haptens.</text>
</comment>
<dbReference type="InterPro" id="IPR051941">
    <property type="entry name" value="BG_Antigen-Binding_Lectin"/>
</dbReference>
<evidence type="ECO:0000256" key="2">
    <source>
        <dbReference type="ARBA" id="ARBA00010147"/>
    </source>
</evidence>
<feature type="domain" description="Fucolectin tachylectin-4 pentraxin-1" evidence="9">
    <location>
        <begin position="95"/>
        <end position="230"/>
    </location>
</feature>
<dbReference type="STRING" id="29529.SAMN04488122_4261"/>
<accession>A0A1I0S6Z9</accession>
<dbReference type="AlphaFoldDB" id="A0A1I0S6Z9"/>
<evidence type="ECO:0000256" key="8">
    <source>
        <dbReference type="SAM" id="SignalP"/>
    </source>
</evidence>
<evidence type="ECO:0000256" key="7">
    <source>
        <dbReference type="ARBA" id="ARBA00023157"/>
    </source>
</evidence>
<keyword evidence="5" id="KW-0430">Lectin</keyword>
<evidence type="ECO:0000256" key="5">
    <source>
        <dbReference type="ARBA" id="ARBA00022734"/>
    </source>
</evidence>
<evidence type="ECO:0000256" key="1">
    <source>
        <dbReference type="ARBA" id="ARBA00002219"/>
    </source>
</evidence>
<dbReference type="OrthoDB" id="9798386at2"/>
<feature type="signal peptide" evidence="8">
    <location>
        <begin position="1"/>
        <end position="27"/>
    </location>
</feature>
<sequence>MQLNFKKDSAQRWGTFLLLLLAGVSRAQTMTRQDKLFIQKGIQYQSWIRVDGASEDNPVPVTTTLNISRTGRYVKIQLSGTDPLSLAEVQVFSAGVNVAQGKTTQQSSDLGGATSSRAVDGNTNGNYSVGSVTHTIDGYAAIEPWWQVDLGSIVTIDSIRIWNRTDCCDQRLKGFYLFVSNAAFTNNSLVSTFAQSGVSYYMQPGADHYPSGNELANSHFAPTYYERPMYNYAIHQQNPTVQWGLVKGPFGLHVDRGPSVFETSNGFLNSLQAADSNLLSSICFGDEEGYSTTLQNYMRDWFAVSRSKYPNVLVHNNQYTGQWSEANLRTYLQTAKPDLLTYDYYYFFVNRNPGAGGSQAAILQDMYTYRKLALEGYDGSGASPIAFGAYLQGYKGSRNGGSYNYYPSESEFNIGVYSFLIMGAKWMNSFRYIGGNNTFFWTDQNGTPTAQYWQNARLGAEVLHLSPHLSRLRTKDVRFIAGQHISGTSPVNNAGPASIAAWDSTAGPYISSISATNLVSATNNGLKGDVVVGYFKPVPGINSTSGITMAPVPSASTAYFMIMNGLAVSNGCCNAPGTTGILTDTIQGKANLATQKITLNINFGTYPVDTLFRVRRKDGVVEKVNLTLVSGKKYVYNDTLDGGLADLFYWKNAGTVVVPAANLALNKTATQSSDHSSTTGLASLAVDGNTNGDYFSSSVTSTADALTNQPWWQVDLGASANIQTINIYNRTDCCGSRLANYHIFISDVPFTSSTVAGTQAQAGVQDYFQTATAGSPSVISINNSGRYVRIQLQSTNVPLSLAEVQVMGNFPVAPLQARTAAAVENTTAFEPASVKDGKVLSCNVYPNPLTGTELTVSLSAPAAVQTTLKIYDLKGREMLTKSGVSLRKGNNSIRVQTGELTPGIYFLHIGVRGSNVVKKFVVLGKQD</sequence>
<gene>
    <name evidence="10" type="ORF">SAMN04488122_4261</name>
</gene>
<dbReference type="Pfam" id="PF18962">
    <property type="entry name" value="Por_Secre_tail"/>
    <property type="match status" value="1"/>
</dbReference>
<keyword evidence="8" id="KW-0732">Signal</keyword>
<keyword evidence="7" id="KW-1015">Disulfide bond</keyword>
<keyword evidence="6" id="KW-0106">Calcium</keyword>
<dbReference type="SMART" id="SM00607">
    <property type="entry name" value="FTP"/>
    <property type="match status" value="2"/>
</dbReference>
<dbReference type="InterPro" id="IPR006585">
    <property type="entry name" value="FTP1"/>
</dbReference>
<keyword evidence="4" id="KW-0479">Metal-binding</keyword>
<evidence type="ECO:0000313" key="11">
    <source>
        <dbReference type="Proteomes" id="UP000199310"/>
    </source>
</evidence>
<protein>
    <submittedName>
        <fullName evidence="10">Por secretion system C-terminal sorting domain-containing protein</fullName>
    </submittedName>
</protein>